<evidence type="ECO:0000313" key="8">
    <source>
        <dbReference type="EMBL" id="SUZ83889.1"/>
    </source>
</evidence>
<dbReference type="InterPro" id="IPR010827">
    <property type="entry name" value="BamA/TamA_POTRA"/>
</dbReference>
<feature type="domain" description="POTRA" evidence="7">
    <location>
        <begin position="18"/>
        <end position="92"/>
    </location>
</feature>
<keyword evidence="2" id="KW-1134">Transmembrane beta strand</keyword>
<sequence>MNSTISFSQNNYNKGDYYVLDTIVVSGLKNFSNKTVVAYSGLRKGQNIQIPGEEISNILKKLWNLELFSDVNIFISDISGKSAKLEISVDELPTLNNYKINGIKKGQSETIIDETELSEGKRLSESFLTNTKNYIENKFKKDGYLNTTVNLITSPDSIGSNKLNLIVDVNKGERIKINNISFNGNEIFKSPRLKSKLKKTKKKFPLRFWMKSKLIPDDFEADKENLISYYKEKGYRDARITYDTIIKNDEKTIDIVLDLDEGNQYYFGKIDYVGNSSFSDYQLDQILGIEEGDSYNGVLLKERIQDEKPDANDLSNLYQNNGYLFSSVNAVEVSAENDTIDFEIRINEGKLASFNKISVVGNTRTNDHVIYRELRIKPGELYSKDKVVRTIREVGQLGFFDAEQISPDFKNVNPNLGTVDIELGLIEAGASQIELQGGYGGGGFIGTLGLSFNNFSTRNVKNRKAWRPLPMGDGQTFALRLQSSTFYNTYSLNFAEPWFGGRQPVQFSFSISSTKQFRYDYFTRQADKNQFFEIRGLTIGMARRLSIPDDYFQLSQAISYQYYKLNNYYTGLFTFGDGESHNLSYNISLLRNNTYTNPIFPVGGSSFTISARLSPPYSLITGDDFSDIEERSEYTNYKGEPIQEKIDQAKYRWLEFYKVKFNGSWYTRVFGKFILKTQTDFGFLGTYNKNTGNIPFERFFLGGDGMQQYALDGRETIALRGYENGSLSSRDGSIIYNKFSLELRYPISLKPTASVFALSFLEAGNGFDDWKDYNPFDAKRSAGIGVRVFMPAFGLLGIDFGYGFDSSTFSNSNERSGWQTHFVIGQQF</sequence>
<keyword evidence="5" id="KW-0472">Membrane</keyword>
<feature type="domain" description="POTRA" evidence="7">
    <location>
        <begin position="93"/>
        <end position="170"/>
    </location>
</feature>
<dbReference type="InterPro" id="IPR023707">
    <property type="entry name" value="OM_assembly_BamA"/>
</dbReference>
<dbReference type="PANTHER" id="PTHR12815">
    <property type="entry name" value="SORTING AND ASSEMBLY MACHINERY SAMM50 PROTEIN FAMILY MEMBER"/>
    <property type="match status" value="1"/>
</dbReference>
<feature type="domain" description="POTRA" evidence="7">
    <location>
        <begin position="352"/>
        <end position="428"/>
    </location>
</feature>
<dbReference type="AlphaFoldDB" id="A0A381QZ43"/>
<evidence type="ECO:0000259" key="7">
    <source>
        <dbReference type="PROSITE" id="PS51779"/>
    </source>
</evidence>
<organism evidence="8">
    <name type="scientific">marine metagenome</name>
    <dbReference type="NCBI Taxonomy" id="408172"/>
    <lineage>
        <taxon>unclassified sequences</taxon>
        <taxon>metagenomes</taxon>
        <taxon>ecological metagenomes</taxon>
    </lineage>
</organism>
<dbReference type="GO" id="GO:0071709">
    <property type="term" value="P:membrane assembly"/>
    <property type="evidence" value="ECO:0007669"/>
    <property type="project" value="InterPro"/>
</dbReference>
<gene>
    <name evidence="8" type="ORF">METZ01_LOCUS36743</name>
</gene>
<feature type="domain" description="POTRA" evidence="7">
    <location>
        <begin position="175"/>
        <end position="262"/>
    </location>
</feature>
<evidence type="ECO:0000256" key="5">
    <source>
        <dbReference type="ARBA" id="ARBA00023136"/>
    </source>
</evidence>
<dbReference type="GO" id="GO:0019867">
    <property type="term" value="C:outer membrane"/>
    <property type="evidence" value="ECO:0007669"/>
    <property type="project" value="InterPro"/>
</dbReference>
<name>A0A381QZ43_9ZZZZ</name>
<dbReference type="PROSITE" id="PS51779">
    <property type="entry name" value="POTRA"/>
    <property type="match status" value="5"/>
</dbReference>
<dbReference type="EMBL" id="UINC01001571">
    <property type="protein sequence ID" value="SUZ83889.1"/>
    <property type="molecule type" value="Genomic_DNA"/>
</dbReference>
<accession>A0A381QZ43</accession>
<dbReference type="InterPro" id="IPR034746">
    <property type="entry name" value="POTRA"/>
</dbReference>
<dbReference type="Gene3D" id="3.10.20.310">
    <property type="entry name" value="membrane protein fhac"/>
    <property type="match status" value="4"/>
</dbReference>
<comment type="subcellular location">
    <subcellularLocation>
        <location evidence="1">Membrane</location>
    </subcellularLocation>
</comment>
<feature type="domain" description="POTRA" evidence="7">
    <location>
        <begin position="265"/>
        <end position="349"/>
    </location>
</feature>
<evidence type="ECO:0000256" key="2">
    <source>
        <dbReference type="ARBA" id="ARBA00022452"/>
    </source>
</evidence>
<reference evidence="8" key="1">
    <citation type="submission" date="2018-05" db="EMBL/GenBank/DDBJ databases">
        <authorList>
            <person name="Lanie J.A."/>
            <person name="Ng W.-L."/>
            <person name="Kazmierczak K.M."/>
            <person name="Andrzejewski T.M."/>
            <person name="Davidsen T.M."/>
            <person name="Wayne K.J."/>
            <person name="Tettelin H."/>
            <person name="Glass J.I."/>
            <person name="Rusch D."/>
            <person name="Podicherti R."/>
            <person name="Tsui H.-C.T."/>
            <person name="Winkler M.E."/>
        </authorList>
    </citation>
    <scope>NUCLEOTIDE SEQUENCE</scope>
</reference>
<dbReference type="Pfam" id="PF07244">
    <property type="entry name" value="POTRA"/>
    <property type="match status" value="4"/>
</dbReference>
<keyword evidence="6" id="KW-0998">Cell outer membrane</keyword>
<protein>
    <recommendedName>
        <fullName evidence="7">POTRA domain-containing protein</fullName>
    </recommendedName>
</protein>
<dbReference type="InterPro" id="IPR039910">
    <property type="entry name" value="D15-like"/>
</dbReference>
<dbReference type="PANTHER" id="PTHR12815:SF47">
    <property type="entry name" value="TRANSLOCATION AND ASSEMBLY MODULE SUBUNIT TAMA"/>
    <property type="match status" value="1"/>
</dbReference>
<evidence type="ECO:0000256" key="6">
    <source>
        <dbReference type="ARBA" id="ARBA00023237"/>
    </source>
</evidence>
<dbReference type="Gene3D" id="2.40.160.50">
    <property type="entry name" value="membrane protein fhac: a member of the omp85/tpsb transporter family"/>
    <property type="match status" value="1"/>
</dbReference>
<evidence type="ECO:0000256" key="1">
    <source>
        <dbReference type="ARBA" id="ARBA00004370"/>
    </source>
</evidence>
<evidence type="ECO:0000256" key="4">
    <source>
        <dbReference type="ARBA" id="ARBA00022729"/>
    </source>
</evidence>
<proteinExistence type="predicted"/>
<dbReference type="PIRSF" id="PIRSF006076">
    <property type="entry name" value="OM_assembly_OMP85"/>
    <property type="match status" value="1"/>
</dbReference>
<keyword evidence="4" id="KW-0732">Signal</keyword>
<evidence type="ECO:0000256" key="3">
    <source>
        <dbReference type="ARBA" id="ARBA00022692"/>
    </source>
</evidence>
<keyword evidence="3" id="KW-0812">Transmembrane</keyword>